<name>A0ABV2AFP9_9EUKA</name>
<proteinExistence type="predicted"/>
<dbReference type="Proteomes" id="UP001439008">
    <property type="component" value="Unassembled WGS sequence"/>
</dbReference>
<comment type="caution">
    <text evidence="1">The sequence shown here is derived from an EMBL/GenBank/DDBJ whole genome shotgun (WGS) entry which is preliminary data.</text>
</comment>
<reference evidence="1 2" key="1">
    <citation type="journal article" date="2024" name="BMC Biol.">
        <title>Comparative genomics of Ascetosporea gives new insight into the evolutionary basis for animal parasitism in Rhizaria.</title>
        <authorList>
            <person name="Hiltunen Thoren M."/>
            <person name="Onut-Brannstrom I."/>
            <person name="Alfjorden A."/>
            <person name="Peckova H."/>
            <person name="Swords F."/>
            <person name="Hooper C."/>
            <person name="Holzer A.S."/>
            <person name="Bass D."/>
            <person name="Burki F."/>
        </authorList>
    </citation>
    <scope>NUCLEOTIDE SEQUENCE [LARGE SCALE GENOMIC DNA]</scope>
    <source>
        <strain evidence="1">20-A016</strain>
    </source>
</reference>
<dbReference type="EMBL" id="JBDODL010000071">
    <property type="protein sequence ID" value="MES1918491.1"/>
    <property type="molecule type" value="Genomic_DNA"/>
</dbReference>
<protein>
    <submittedName>
        <fullName evidence="1">Uncharacterized protein</fullName>
    </submittedName>
</protein>
<evidence type="ECO:0000313" key="2">
    <source>
        <dbReference type="Proteomes" id="UP001439008"/>
    </source>
</evidence>
<sequence>MGSEDRFKVFGIPFDNIDNFANSEILSVKAIFDMALILFEKNYGENDLAKFFEREKNLEKMAFLSQTGFTNLLFSFLQNESVLIRKQAIQIFTNSVQLLKILANIRRKFGKSELAENSLIDKMNVILSKELNLDNERILVLEIQKMAAFFDLGEKANLVLQNRQIENCVVNFLLGILTLPFKNIWATAKNTLISMFRNLNFKTEKRGKRRFIEFGNKLFKISFDQN</sequence>
<gene>
    <name evidence="1" type="ORF">MHBO_000455</name>
</gene>
<organism evidence="1 2">
    <name type="scientific">Bonamia ostreae</name>
    <dbReference type="NCBI Taxonomy" id="126728"/>
    <lineage>
        <taxon>Eukaryota</taxon>
        <taxon>Sar</taxon>
        <taxon>Rhizaria</taxon>
        <taxon>Endomyxa</taxon>
        <taxon>Ascetosporea</taxon>
        <taxon>Haplosporida</taxon>
        <taxon>Bonamia</taxon>
    </lineage>
</organism>
<keyword evidence="2" id="KW-1185">Reference proteome</keyword>
<evidence type="ECO:0000313" key="1">
    <source>
        <dbReference type="EMBL" id="MES1918491.1"/>
    </source>
</evidence>
<accession>A0ABV2AFP9</accession>